<dbReference type="InterPro" id="IPR051315">
    <property type="entry name" value="Bact_Chemotaxis_CheA"/>
</dbReference>
<dbReference type="InterPro" id="IPR011006">
    <property type="entry name" value="CheY-like_superfamily"/>
</dbReference>
<dbReference type="Gene3D" id="3.30.565.10">
    <property type="entry name" value="Histidine kinase-like ATPase, C-terminal domain"/>
    <property type="match status" value="1"/>
</dbReference>
<evidence type="ECO:0000256" key="12">
    <source>
        <dbReference type="SAM" id="MobiDB-lite"/>
    </source>
</evidence>
<protein>
    <recommendedName>
        <fullName evidence="3">Chemotaxis protein CheA</fullName>
        <ecNumber evidence="2">2.7.13.3</ecNumber>
    </recommendedName>
</protein>
<reference evidence="17" key="1">
    <citation type="journal article" date="2023" name="Int. J. Mol. Sci.">
        <title>Metagenomics Revealed a New Genus 'Candidatus Thiocaldithrix dubininis' gen. nov., sp. nov. and a New Species 'Candidatus Thiothrix putei' sp. nov. in the Family Thiotrichaceae, Some Members of Which Have Traits of Both Na+- and H+-Motive Energetics.</title>
        <authorList>
            <person name="Ravin N.V."/>
            <person name="Muntyan M.S."/>
            <person name="Smolyakov D.D."/>
            <person name="Rudenko T.S."/>
            <person name="Beletsky A.V."/>
            <person name="Mardanov A.V."/>
            <person name="Grabovich M.Y."/>
        </authorList>
    </citation>
    <scope>NUCLEOTIDE SEQUENCE</scope>
    <source>
        <strain evidence="17">GKL-01</strain>
    </source>
</reference>
<dbReference type="PROSITE" id="PS50851">
    <property type="entry name" value="CHEW"/>
    <property type="match status" value="1"/>
</dbReference>
<evidence type="ECO:0000256" key="7">
    <source>
        <dbReference type="ARBA" id="ARBA00023012"/>
    </source>
</evidence>
<evidence type="ECO:0000256" key="10">
    <source>
        <dbReference type="PROSITE-ProRule" id="PRU00169"/>
    </source>
</evidence>
<feature type="coiled-coil region" evidence="11">
    <location>
        <begin position="894"/>
        <end position="939"/>
    </location>
</feature>
<dbReference type="KEGG" id="tdu:QJT80_02365"/>
<proteinExistence type="predicted"/>
<feature type="domain" description="Response regulatory" evidence="14">
    <location>
        <begin position="1290"/>
        <end position="1406"/>
    </location>
</feature>
<name>A0AA95HBW8_9GAMM</name>
<dbReference type="InterPro" id="IPR005467">
    <property type="entry name" value="His_kinase_dom"/>
</dbReference>
<evidence type="ECO:0000259" key="13">
    <source>
        <dbReference type="PROSITE" id="PS50109"/>
    </source>
</evidence>
<dbReference type="Pfam" id="PF00072">
    <property type="entry name" value="Response_reg"/>
    <property type="match status" value="2"/>
</dbReference>
<evidence type="ECO:0000256" key="2">
    <source>
        <dbReference type="ARBA" id="ARBA00012438"/>
    </source>
</evidence>
<dbReference type="InterPro" id="IPR036061">
    <property type="entry name" value="CheW-like_dom_sf"/>
</dbReference>
<dbReference type="FunFam" id="3.30.565.10:FF:000016">
    <property type="entry name" value="Chemotaxis protein CheA, putative"/>
    <property type="match status" value="1"/>
</dbReference>
<dbReference type="Gene3D" id="3.40.50.2300">
    <property type="match status" value="2"/>
</dbReference>
<evidence type="ECO:0000256" key="11">
    <source>
        <dbReference type="SAM" id="Coils"/>
    </source>
</evidence>
<dbReference type="GO" id="GO:0000155">
    <property type="term" value="F:phosphorelay sensor kinase activity"/>
    <property type="evidence" value="ECO:0007669"/>
    <property type="project" value="UniProtKB-ARBA"/>
</dbReference>
<dbReference type="InterPro" id="IPR036890">
    <property type="entry name" value="HATPase_C_sf"/>
</dbReference>
<feature type="region of interest" description="Disordered" evidence="12">
    <location>
        <begin position="717"/>
        <end position="747"/>
    </location>
</feature>
<feature type="domain" description="Response regulatory" evidence="14">
    <location>
        <begin position="1450"/>
        <end position="1566"/>
    </location>
</feature>
<gene>
    <name evidence="17" type="ORF">QJT80_02365</name>
</gene>
<keyword evidence="6" id="KW-0418">Kinase</keyword>
<dbReference type="PROSITE" id="PS50109">
    <property type="entry name" value="HIS_KIN"/>
    <property type="match status" value="1"/>
</dbReference>
<dbReference type="SUPFAM" id="SSF52172">
    <property type="entry name" value="CheY-like"/>
    <property type="match status" value="2"/>
</dbReference>
<dbReference type="Pfam" id="PF02518">
    <property type="entry name" value="HATPase_c"/>
    <property type="match status" value="1"/>
</dbReference>
<evidence type="ECO:0000256" key="9">
    <source>
        <dbReference type="PROSITE-ProRule" id="PRU00110"/>
    </source>
</evidence>
<organism evidence="17">
    <name type="scientific">Candidatus Thiocaldithrix dubininis</name>
    <dbReference type="NCBI Taxonomy" id="3080823"/>
    <lineage>
        <taxon>Bacteria</taxon>
        <taxon>Pseudomonadati</taxon>
        <taxon>Pseudomonadota</taxon>
        <taxon>Gammaproteobacteria</taxon>
        <taxon>Thiotrichales</taxon>
        <taxon>Thiotrichaceae</taxon>
        <taxon>Candidatus Thiocaldithrix</taxon>
    </lineage>
</organism>
<dbReference type="CDD" id="cd00088">
    <property type="entry name" value="HPT"/>
    <property type="match status" value="2"/>
</dbReference>
<dbReference type="SUPFAM" id="SSF47226">
    <property type="entry name" value="Histidine-containing phosphotransfer domain, HPT domain"/>
    <property type="match status" value="2"/>
</dbReference>
<keyword evidence="11" id="KW-0175">Coiled coil</keyword>
<dbReference type="EC" id="2.7.13.3" evidence="2"/>
<dbReference type="CDD" id="cd00156">
    <property type="entry name" value="REC"/>
    <property type="match status" value="1"/>
</dbReference>
<dbReference type="PRINTS" id="PR00344">
    <property type="entry name" value="BCTRLSENSOR"/>
</dbReference>
<feature type="domain" description="Histidine kinase" evidence="13">
    <location>
        <begin position="896"/>
        <end position="1129"/>
    </location>
</feature>
<evidence type="ECO:0000256" key="8">
    <source>
        <dbReference type="ARBA" id="ARBA00035100"/>
    </source>
</evidence>
<dbReference type="Gene3D" id="2.30.30.40">
    <property type="entry name" value="SH3 Domains"/>
    <property type="match status" value="1"/>
</dbReference>
<dbReference type="InterPro" id="IPR036641">
    <property type="entry name" value="HPT_dom_sf"/>
</dbReference>
<evidence type="ECO:0000256" key="4">
    <source>
        <dbReference type="ARBA" id="ARBA00022553"/>
    </source>
</evidence>
<dbReference type="SMART" id="SM00260">
    <property type="entry name" value="CheW"/>
    <property type="match status" value="1"/>
</dbReference>
<dbReference type="CDD" id="cd17541">
    <property type="entry name" value="REC_CheB-like"/>
    <property type="match status" value="1"/>
</dbReference>
<keyword evidence="4 10" id="KW-0597">Phosphoprotein</keyword>
<feature type="modified residue" description="Phosphohistidine" evidence="9">
    <location>
        <position position="38"/>
    </location>
</feature>
<comment type="catalytic activity">
    <reaction evidence="1">
        <text>ATP + protein L-histidine = ADP + protein N-phospho-L-histidine.</text>
        <dbReference type="EC" id="2.7.13.3"/>
    </reaction>
</comment>
<dbReference type="PANTHER" id="PTHR43395">
    <property type="entry name" value="SENSOR HISTIDINE KINASE CHEA"/>
    <property type="match status" value="1"/>
</dbReference>
<dbReference type="PANTHER" id="PTHR43395:SF8">
    <property type="entry name" value="HISTIDINE KINASE"/>
    <property type="match status" value="1"/>
</dbReference>
<reference evidence="17" key="2">
    <citation type="submission" date="2023-04" db="EMBL/GenBank/DDBJ databases">
        <authorList>
            <person name="Beletskiy A.V."/>
            <person name="Mardanov A.V."/>
            <person name="Ravin N.V."/>
        </authorList>
    </citation>
    <scope>NUCLEOTIDE SEQUENCE</scope>
    <source>
        <strain evidence="17">GKL-01</strain>
    </source>
</reference>
<feature type="modified residue" description="4-aspartylphosphate" evidence="10">
    <location>
        <position position="1339"/>
    </location>
</feature>
<keyword evidence="5" id="KW-0808">Transferase</keyword>
<dbReference type="PROSITE" id="PS50110">
    <property type="entry name" value="RESPONSE_REGULATORY"/>
    <property type="match status" value="2"/>
</dbReference>
<dbReference type="InterPro" id="IPR002545">
    <property type="entry name" value="CheW-lke_dom"/>
</dbReference>
<accession>A0AA95HBW8</accession>
<dbReference type="SMART" id="SM00387">
    <property type="entry name" value="HATPase_c"/>
    <property type="match status" value="1"/>
</dbReference>
<evidence type="ECO:0000259" key="14">
    <source>
        <dbReference type="PROSITE" id="PS50110"/>
    </source>
</evidence>
<dbReference type="SUPFAM" id="SSF55874">
    <property type="entry name" value="ATPase domain of HSP90 chaperone/DNA topoisomerase II/histidine kinase"/>
    <property type="match status" value="1"/>
</dbReference>
<evidence type="ECO:0000256" key="3">
    <source>
        <dbReference type="ARBA" id="ARBA00021495"/>
    </source>
</evidence>
<evidence type="ECO:0000259" key="15">
    <source>
        <dbReference type="PROSITE" id="PS50851"/>
    </source>
</evidence>
<feature type="domain" description="HPt" evidence="16">
    <location>
        <begin position="1"/>
        <end position="99"/>
    </location>
</feature>
<dbReference type="Proteomes" id="UP001300672">
    <property type="component" value="Chromosome"/>
</dbReference>
<feature type="domain" description="HPt" evidence="16">
    <location>
        <begin position="616"/>
        <end position="719"/>
    </location>
</feature>
<dbReference type="InterPro" id="IPR004358">
    <property type="entry name" value="Sig_transdc_His_kin-like_C"/>
</dbReference>
<dbReference type="GO" id="GO:0006935">
    <property type="term" value="P:chemotaxis"/>
    <property type="evidence" value="ECO:0007669"/>
    <property type="project" value="InterPro"/>
</dbReference>
<evidence type="ECO:0000259" key="16">
    <source>
        <dbReference type="PROSITE" id="PS50894"/>
    </source>
</evidence>
<dbReference type="InterPro" id="IPR001789">
    <property type="entry name" value="Sig_transdc_resp-reg_receiver"/>
</dbReference>
<feature type="modified residue" description="4-aspartylphosphate" evidence="10">
    <location>
        <position position="1499"/>
    </location>
</feature>
<sequence>MFTEEVAEICENLESWYPEWQQDRKNTSLLTYIRRAFHTLKGSSRMAGALALGDLGWAHENLLNQVMSGRFEATDRIVKQIGKALDEVNQRQAFYVEAIVKDARTEALIKSAEAILNDEPEPSETPISQANLTPALSVSPTVSAESFITVDDTDADFALDEDVSFMLDAPTVETPNVPVLAAITPPTIIAEPIEETEALNWDVIEVAPATTPMAIAVQPADNDISFALLDDLELTPMDEAVSTPAPIASPELNFAGLELVDVDFAPVAPPADIEPMVMEQAKVDTSVTQAPPADSSYLFDLTDDDSVEFAAETETVLSQHEPALDELALPGFLTEETLETSAPAEPRASLAFASEDLLFEPINSQLPTATSEFAIEDEVDFAESLDFSGSTPATLPAASVETLNKQLPLEPQAFADLVDFDLLADELDQEDLAATQAVLAETEENLDFAQPTFDEPIDFALEAAVNPDVVSDETEEALSFTDDKPSAALVSDELWAIDEEDDSSLDFSLTTEANASSTDVSLSDTSDEADADDSGFDLTSFDIAEESTAFIDTVELDEAVVFEPVESTVIEPAAVELIDDVPSSIESVAVEPIETVVAEPIAAMAAAPKPAITAPVDAETQLVWQLFWEEFPEQLQALETNMHALRANPHDRDVIRELEREFHTLKGGARMAQVFSIADVSHAAESLLAQLPLSGAPDASVLEKVQTSIDQIHALSEHSQTAPARVETAPIPSPTPTPTTTPSAGSASMWAGLDKAGSLLERMLAEQADSLPDIAILDNSSTSNTSNPALITDTLTSQSTNPQETIRMPAAFVDRLIEQVVGLNVQKIRVFEQMSRMGIDVEELGRTVTRLRQQVRLLELESEAQIHAGQAAGLSAQATADGFDPLEMDQYAEIQRISRSLAESLNDLVNLEADLSQQLDKSEQLLQNDMRMIRQVQQDLLDTRLVAVSVLTPRLRRLARQTGAELGKQVNLEVEGEECELDRHLLQHMTTAMEHLIRNSISHGIELPEERKQVGKSPMGTIQLSVSRDEAEIVIRYRDDGRGLNPAKLRKRGIEMGLLLEGQNVPDSELYRLILRPGFSTADSLSQIAGRGIGMDVVYSEVKSLGGSLQIDSKLGEGVEFNMRLPFTMVVNPVLLIDVENQVFAMPMTGIQGVTRISGKDLKAALAVKDSRVEFAGQRYQLNHLGHFLINNALSEWDDEDMIPVVLVDLHKQTFAWAVDKIRGQREVVLQPLGVLFKGCRLYSAATVTPDGNVYLVPDMADLARQLTQPQISTKAQPEKNAVIDHHAPRILVVDDSVTVRRVTEKFLASQNYIVGTAKDGMDALEQVGDFQPDVVLLDIEMPRMDGFELLGHLRHDGAWKDLPVIMISSRTAAKHKDHAMSLGATDFLGKPYQNEILLSTIQQVLVGKAKPIETLTLGETIEASSALPRAANLSRPLANVASVEEKAVRVLVIDDSVTVRRVTEKFLVSQKYVVETAKDGIDALEKIGEFKPDIALSDIEMPRMDGFELLAQLRAQDQWKKLPIIMISSRTAPKHREHAESLGATDFLGKPYQNDVLLETLQTVLQQQKTAEAV</sequence>
<dbReference type="InterPro" id="IPR003594">
    <property type="entry name" value="HATPase_dom"/>
</dbReference>
<dbReference type="PROSITE" id="PS50894">
    <property type="entry name" value="HPT"/>
    <property type="match status" value="2"/>
</dbReference>
<dbReference type="Pfam" id="PF01584">
    <property type="entry name" value="CheW"/>
    <property type="match status" value="1"/>
</dbReference>
<feature type="domain" description="CheW-like" evidence="15">
    <location>
        <begin position="1131"/>
        <end position="1269"/>
    </location>
</feature>
<dbReference type="InterPro" id="IPR008207">
    <property type="entry name" value="Sig_transdc_His_kin_Hpt_dom"/>
</dbReference>
<dbReference type="Gene3D" id="1.20.120.160">
    <property type="entry name" value="HPT domain"/>
    <property type="match status" value="2"/>
</dbReference>
<evidence type="ECO:0000256" key="5">
    <source>
        <dbReference type="ARBA" id="ARBA00022679"/>
    </source>
</evidence>
<evidence type="ECO:0000256" key="6">
    <source>
        <dbReference type="ARBA" id="ARBA00022777"/>
    </source>
</evidence>
<dbReference type="SUPFAM" id="SSF50341">
    <property type="entry name" value="CheW-like"/>
    <property type="match status" value="1"/>
</dbReference>
<dbReference type="Pfam" id="PF01627">
    <property type="entry name" value="Hpt"/>
    <property type="match status" value="2"/>
</dbReference>
<comment type="function">
    <text evidence="8">Involved in the transmission of sensory signals from the chemoreceptors to the flagellar motors. CheA is autophosphorylated; it can transfer its phosphate group to either CheB or CheY.</text>
</comment>
<feature type="modified residue" description="Phosphohistidine" evidence="9">
    <location>
        <position position="663"/>
    </location>
</feature>
<keyword evidence="7" id="KW-0902">Two-component regulatory system</keyword>
<dbReference type="SMART" id="SM00073">
    <property type="entry name" value="HPT"/>
    <property type="match status" value="2"/>
</dbReference>
<evidence type="ECO:0000313" key="17">
    <source>
        <dbReference type="EMBL" id="WGZ92349.1"/>
    </source>
</evidence>
<dbReference type="EMBL" id="CP124755">
    <property type="protein sequence ID" value="WGZ92349.1"/>
    <property type="molecule type" value="Genomic_DNA"/>
</dbReference>
<evidence type="ECO:0000256" key="1">
    <source>
        <dbReference type="ARBA" id="ARBA00000085"/>
    </source>
</evidence>
<dbReference type="SMART" id="SM00448">
    <property type="entry name" value="REC"/>
    <property type="match status" value="2"/>
</dbReference>